<sequence>MGKHAAGTHNRPAAGHRGFVLRPATVLLSGAVCAAVVGTTPAVADDRPLVAPVGELPVLPGAVAAPAHGSPLGVIDFGVPPRVSAALEHASANVAVPVAVAPAPAATPIAEPEPQAPPMPLQDNRVRIGSLQVDRPEFVPPDIAAQVNDGALAAETGLSDALDTAGMDPARSDVVAQKMIGNAAIGAMVGNTLSSPISGAGAMVGAMAGFIAGIPFLPAGLVVLPVVGAAMGYAFIAAPAAAAGALIGGAVGAIEGSMVPLESDLPAPPAA</sequence>
<reference evidence="2 3" key="1">
    <citation type="submission" date="2020-10" db="EMBL/GenBank/DDBJ databases">
        <title>Identification of Nocardia species via Next-generation sequencing and recognition of intraspecies genetic diversity.</title>
        <authorList>
            <person name="Li P."/>
            <person name="Li P."/>
            <person name="Lu B."/>
        </authorList>
    </citation>
    <scope>NUCLEOTIDE SEQUENCE [LARGE SCALE GENOMIC DNA]</scope>
    <source>
        <strain evidence="2 3">BJ06-0143</strain>
    </source>
</reference>
<keyword evidence="1" id="KW-1133">Transmembrane helix</keyword>
<name>A0ABS0DAH7_9NOCA</name>
<dbReference type="Proteomes" id="UP000707731">
    <property type="component" value="Unassembled WGS sequence"/>
</dbReference>
<keyword evidence="3" id="KW-1185">Reference proteome</keyword>
<accession>A0ABS0DAH7</accession>
<protein>
    <submittedName>
        <fullName evidence="2">Uncharacterized protein</fullName>
    </submittedName>
</protein>
<dbReference type="EMBL" id="JADLQN010000001">
    <property type="protein sequence ID" value="MBF6355477.1"/>
    <property type="molecule type" value="Genomic_DNA"/>
</dbReference>
<keyword evidence="1" id="KW-0812">Transmembrane</keyword>
<feature type="transmembrane region" description="Helical" evidence="1">
    <location>
        <begin position="233"/>
        <end position="254"/>
    </location>
</feature>
<organism evidence="2 3">
    <name type="scientific">Nocardia higoensis</name>
    <dbReference type="NCBI Taxonomy" id="228599"/>
    <lineage>
        <taxon>Bacteria</taxon>
        <taxon>Bacillati</taxon>
        <taxon>Actinomycetota</taxon>
        <taxon>Actinomycetes</taxon>
        <taxon>Mycobacteriales</taxon>
        <taxon>Nocardiaceae</taxon>
        <taxon>Nocardia</taxon>
    </lineage>
</organism>
<gene>
    <name evidence="2" type="ORF">IU449_13145</name>
</gene>
<feature type="transmembrane region" description="Helical" evidence="1">
    <location>
        <begin position="204"/>
        <end position="227"/>
    </location>
</feature>
<proteinExistence type="predicted"/>
<evidence type="ECO:0000313" key="3">
    <source>
        <dbReference type="Proteomes" id="UP000707731"/>
    </source>
</evidence>
<evidence type="ECO:0000256" key="1">
    <source>
        <dbReference type="SAM" id="Phobius"/>
    </source>
</evidence>
<comment type="caution">
    <text evidence="2">The sequence shown here is derived from an EMBL/GenBank/DDBJ whole genome shotgun (WGS) entry which is preliminary data.</text>
</comment>
<dbReference type="RefSeq" id="WP_195002058.1">
    <property type="nucleotide sequence ID" value="NZ_JADLQN010000001.1"/>
</dbReference>
<keyword evidence="1" id="KW-0472">Membrane</keyword>
<evidence type="ECO:0000313" key="2">
    <source>
        <dbReference type="EMBL" id="MBF6355477.1"/>
    </source>
</evidence>